<organism evidence="1">
    <name type="scientific">Anopheles sinensis</name>
    <name type="common">Mosquito</name>
    <dbReference type="NCBI Taxonomy" id="74873"/>
    <lineage>
        <taxon>Eukaryota</taxon>
        <taxon>Metazoa</taxon>
        <taxon>Ecdysozoa</taxon>
        <taxon>Arthropoda</taxon>
        <taxon>Hexapoda</taxon>
        <taxon>Insecta</taxon>
        <taxon>Pterygota</taxon>
        <taxon>Neoptera</taxon>
        <taxon>Endopterygota</taxon>
        <taxon>Diptera</taxon>
        <taxon>Nematocera</taxon>
        <taxon>Culicoidea</taxon>
        <taxon>Culicidae</taxon>
        <taxon>Anophelinae</taxon>
        <taxon>Anopheles</taxon>
    </lineage>
</organism>
<dbReference type="Proteomes" id="UP000030765">
    <property type="component" value="Unassembled WGS sequence"/>
</dbReference>
<evidence type="ECO:0000313" key="1">
    <source>
        <dbReference type="EMBL" id="KFB40816.1"/>
    </source>
</evidence>
<dbReference type="EnsemblMetazoa" id="ASIC008251-RA">
    <property type="protein sequence ID" value="ASIC008251-PA"/>
    <property type="gene ID" value="ASIC008251"/>
</dbReference>
<evidence type="ECO:0000313" key="3">
    <source>
        <dbReference type="Proteomes" id="UP000030765"/>
    </source>
</evidence>
<proteinExistence type="predicted"/>
<dbReference type="EMBL" id="ATLV01015829">
    <property type="status" value="NOT_ANNOTATED_CDS"/>
    <property type="molecule type" value="Genomic_DNA"/>
</dbReference>
<protein>
    <submittedName>
        <fullName evidence="1 2">Dimodular nonribosomal peptide synthetase domain protein</fullName>
    </submittedName>
</protein>
<keyword evidence="3" id="KW-1185">Reference proteome</keyword>
<gene>
    <name evidence="1" type="ORF">ZHAS_00008251</name>
</gene>
<dbReference type="AlphaFoldDB" id="A0A084VS72"/>
<evidence type="ECO:0000313" key="2">
    <source>
        <dbReference type="EnsemblMetazoa" id="ASIC008251-PA"/>
    </source>
</evidence>
<reference evidence="1 3" key="1">
    <citation type="journal article" date="2014" name="BMC Genomics">
        <title>Genome sequence of Anopheles sinensis provides insight into genetics basis of mosquito competence for malaria parasites.</title>
        <authorList>
            <person name="Zhou D."/>
            <person name="Zhang D."/>
            <person name="Ding G."/>
            <person name="Shi L."/>
            <person name="Hou Q."/>
            <person name="Ye Y."/>
            <person name="Xu Y."/>
            <person name="Zhou H."/>
            <person name="Xiong C."/>
            <person name="Li S."/>
            <person name="Yu J."/>
            <person name="Hong S."/>
            <person name="Yu X."/>
            <person name="Zou P."/>
            <person name="Chen C."/>
            <person name="Chang X."/>
            <person name="Wang W."/>
            <person name="Lv Y."/>
            <person name="Sun Y."/>
            <person name="Ma L."/>
            <person name="Shen B."/>
            <person name="Zhu C."/>
        </authorList>
    </citation>
    <scope>NUCLEOTIDE SEQUENCE [LARGE SCALE GENOMIC DNA]</scope>
</reference>
<dbReference type="VEuPathDB" id="VectorBase:ASIC008251"/>
<dbReference type="EMBL" id="KE525036">
    <property type="protein sequence ID" value="KFB40816.1"/>
    <property type="molecule type" value="Genomic_DNA"/>
</dbReference>
<reference evidence="2" key="2">
    <citation type="submission" date="2020-05" db="UniProtKB">
        <authorList>
            <consortium name="EnsemblMetazoa"/>
        </authorList>
    </citation>
    <scope>IDENTIFICATION</scope>
</reference>
<sequence>MSLAKSCPLAGSIHRFSDSTEMLTSASGPGEASINARRYQLGVKRKMGQLGKRPDTSLLALIPPSVGNRHRMDGKYWDNVRRH</sequence>
<accession>A0A084VS72</accession>
<name>A0A084VS72_ANOSI</name>